<protein>
    <submittedName>
        <fullName evidence="2">Uncharacterized protein</fullName>
    </submittedName>
</protein>
<proteinExistence type="predicted"/>
<keyword evidence="1" id="KW-0812">Transmembrane</keyword>
<accession>A0A150P527</accession>
<feature type="transmembrane region" description="Helical" evidence="1">
    <location>
        <begin position="220"/>
        <end position="238"/>
    </location>
</feature>
<feature type="transmembrane region" description="Helical" evidence="1">
    <location>
        <begin position="265"/>
        <end position="287"/>
    </location>
</feature>
<keyword evidence="1" id="KW-0472">Membrane</keyword>
<dbReference type="AlphaFoldDB" id="A0A150P527"/>
<feature type="transmembrane region" description="Helical" evidence="1">
    <location>
        <begin position="244"/>
        <end position="260"/>
    </location>
</feature>
<feature type="non-terminal residue" evidence="2">
    <location>
        <position position="474"/>
    </location>
</feature>
<feature type="transmembrane region" description="Helical" evidence="1">
    <location>
        <begin position="188"/>
        <end position="208"/>
    </location>
</feature>
<sequence>MMAPTRKRWMPPGRLVAVLLVATLATVGPILEGVMGDGRGWTIGLLLMVVAPSLARAGGPRFHPLDPETYIPGAYFLSVGYTPILKLLTSYGFHLPSYDVAAMEVGYAGATGCALACTALSRLPESPNVERVVPVHRPKAMLDRDWATLIVGLLGLALVVAWIASIGVGKFFTMNYASNHLEEQGKGLLTSGWFLVKLAIAYFFLRFASVRKAGLPVPKTLLLAGSFFLLTILLNTIMGRRGPLVWTVLAIGLTLHAYGIQIRRLWLAVGMVCVLFYGIAVEGARIVQGRGFEAQIESAIEHLERTENPLEIGELRMIYSNLVSIVNERPPIVTYAGESWINGFLILVPKPLWRERPLGLGERYAQWRAPEQSRHGAAFAMSAAAEGYINLGNLGAAIQIATMSGLFFMLPLLVAGARDSTVLVRASGATLSSFAYNQFRGEFTALLKITVSLGISMLAVVLLTSVITQVRLWL</sequence>
<reference evidence="2 3" key="1">
    <citation type="submission" date="2014-02" db="EMBL/GenBank/DDBJ databases">
        <title>The small core and large imbalanced accessory genome model reveals a collaborative survival strategy of Sorangium cellulosum strains in nature.</title>
        <authorList>
            <person name="Han K."/>
            <person name="Peng R."/>
            <person name="Blom J."/>
            <person name="Li Y.-Z."/>
        </authorList>
    </citation>
    <scope>NUCLEOTIDE SEQUENCE [LARGE SCALE GENOMIC DNA]</scope>
    <source>
        <strain evidence="2 3">So0157-25</strain>
    </source>
</reference>
<comment type="caution">
    <text evidence="2">The sequence shown here is derived from an EMBL/GenBank/DDBJ whole genome shotgun (WGS) entry which is preliminary data.</text>
</comment>
<dbReference type="Proteomes" id="UP000075420">
    <property type="component" value="Unassembled WGS sequence"/>
</dbReference>
<evidence type="ECO:0000256" key="1">
    <source>
        <dbReference type="SAM" id="Phobius"/>
    </source>
</evidence>
<feature type="transmembrane region" description="Helical" evidence="1">
    <location>
        <begin position="445"/>
        <end position="467"/>
    </location>
</feature>
<evidence type="ECO:0000313" key="2">
    <source>
        <dbReference type="EMBL" id="KYF50598.1"/>
    </source>
</evidence>
<feature type="transmembrane region" description="Helical" evidence="1">
    <location>
        <begin position="396"/>
        <end position="415"/>
    </location>
</feature>
<keyword evidence="1" id="KW-1133">Transmembrane helix</keyword>
<feature type="transmembrane region" description="Helical" evidence="1">
    <location>
        <begin position="146"/>
        <end position="168"/>
    </location>
</feature>
<dbReference type="EMBL" id="JELY01003145">
    <property type="protein sequence ID" value="KYF50598.1"/>
    <property type="molecule type" value="Genomic_DNA"/>
</dbReference>
<gene>
    <name evidence="2" type="ORF">BE08_09345</name>
</gene>
<evidence type="ECO:0000313" key="3">
    <source>
        <dbReference type="Proteomes" id="UP000075420"/>
    </source>
</evidence>
<name>A0A150P527_SORCE</name>
<organism evidence="2 3">
    <name type="scientific">Sorangium cellulosum</name>
    <name type="common">Polyangium cellulosum</name>
    <dbReference type="NCBI Taxonomy" id="56"/>
    <lineage>
        <taxon>Bacteria</taxon>
        <taxon>Pseudomonadati</taxon>
        <taxon>Myxococcota</taxon>
        <taxon>Polyangia</taxon>
        <taxon>Polyangiales</taxon>
        <taxon>Polyangiaceae</taxon>
        <taxon>Sorangium</taxon>
    </lineage>
</organism>